<dbReference type="AlphaFoldDB" id="A0A916RKG6"/>
<proteinExistence type="predicted"/>
<comment type="caution">
    <text evidence="1">The sequence shown here is derived from an EMBL/GenBank/DDBJ whole genome shotgun (WGS) entry which is preliminary data.</text>
</comment>
<organism evidence="1 2">
    <name type="scientific">Edaphobacter acidisoli</name>
    <dbReference type="NCBI Taxonomy" id="2040573"/>
    <lineage>
        <taxon>Bacteria</taxon>
        <taxon>Pseudomonadati</taxon>
        <taxon>Acidobacteriota</taxon>
        <taxon>Terriglobia</taxon>
        <taxon>Terriglobales</taxon>
        <taxon>Acidobacteriaceae</taxon>
        <taxon>Edaphobacter</taxon>
    </lineage>
</organism>
<reference evidence="1" key="2">
    <citation type="submission" date="2020-09" db="EMBL/GenBank/DDBJ databases">
        <authorList>
            <person name="Sun Q."/>
            <person name="Zhou Y."/>
        </authorList>
    </citation>
    <scope>NUCLEOTIDE SEQUENCE</scope>
    <source>
        <strain evidence="1">CGMCC 1.15447</strain>
    </source>
</reference>
<reference evidence="1" key="1">
    <citation type="journal article" date="2014" name="Int. J. Syst. Evol. Microbiol.">
        <title>Complete genome sequence of Corynebacterium casei LMG S-19264T (=DSM 44701T), isolated from a smear-ripened cheese.</title>
        <authorList>
            <consortium name="US DOE Joint Genome Institute (JGI-PGF)"/>
            <person name="Walter F."/>
            <person name="Albersmeier A."/>
            <person name="Kalinowski J."/>
            <person name="Ruckert C."/>
        </authorList>
    </citation>
    <scope>NUCLEOTIDE SEQUENCE</scope>
    <source>
        <strain evidence="1">CGMCC 1.15447</strain>
    </source>
</reference>
<gene>
    <name evidence="1" type="ORF">GCM10011507_08450</name>
</gene>
<dbReference type="EMBL" id="BMJB01000001">
    <property type="protein sequence ID" value="GGA59362.1"/>
    <property type="molecule type" value="Genomic_DNA"/>
</dbReference>
<name>A0A916RKG6_9BACT</name>
<keyword evidence="2" id="KW-1185">Reference proteome</keyword>
<dbReference type="Proteomes" id="UP000648801">
    <property type="component" value="Unassembled WGS sequence"/>
</dbReference>
<sequence length="54" mass="5966">MKIFSEPLMIASDGRCHARHLGNNLAQSVITCHNIASFLCYERGGGPLRYLSSE</sequence>
<evidence type="ECO:0000313" key="1">
    <source>
        <dbReference type="EMBL" id="GGA59362.1"/>
    </source>
</evidence>
<evidence type="ECO:0000313" key="2">
    <source>
        <dbReference type="Proteomes" id="UP000648801"/>
    </source>
</evidence>
<protein>
    <submittedName>
        <fullName evidence="1">Uncharacterized protein</fullName>
    </submittedName>
</protein>
<accession>A0A916RKG6</accession>